<sequence length="260" mass="28163">MKKEMEYAAKSHIGLVRQINEDEFALFTDLRPYRVVVIADGMGGHSAGEVASSIAVEVAGKQLVAYLDGKSEAEVEPELNDYVVESILRANEEIYKRGNSSSGYTGMGTTIVAGIVSPRSITLGNIGDSRGYLISGKEIRQLTDDHSLVNELKKSGQLTDEEAETHPRKNILTRALGTDPNVQVDLIVTAWQAGDILLLCTDGLTNHVSDQEIARVLSQRKSLQARIDRLIERALEEGGSDNITVVALQNTGIAEGGETK</sequence>
<dbReference type="InterPro" id="IPR015655">
    <property type="entry name" value="PP2C"/>
</dbReference>
<reference evidence="2 3" key="1">
    <citation type="submission" date="2020-08" db="EMBL/GenBank/DDBJ databases">
        <title>Complete Genome Sequence of Effusibacillus dendaii Strain skT53, Isolated from Farmland soil.</title>
        <authorList>
            <person name="Konishi T."/>
            <person name="Kawasaki H."/>
        </authorList>
    </citation>
    <scope>NUCLEOTIDE SEQUENCE [LARGE SCALE GENOMIC DNA]</scope>
    <source>
        <strain evidence="3">skT53</strain>
    </source>
</reference>
<dbReference type="SMART" id="SM00331">
    <property type="entry name" value="PP2C_SIG"/>
    <property type="match status" value="1"/>
</dbReference>
<dbReference type="KEGG" id="eff:skT53_01120"/>
<name>A0A7I8D4Y7_9BACL</name>
<accession>A0A7I8D4Y7</accession>
<dbReference type="PROSITE" id="PS51746">
    <property type="entry name" value="PPM_2"/>
    <property type="match status" value="1"/>
</dbReference>
<gene>
    <name evidence="2" type="primary">stp</name>
    <name evidence="2" type="ORF">skT53_01120</name>
</gene>
<dbReference type="Proteomes" id="UP000593802">
    <property type="component" value="Chromosome"/>
</dbReference>
<dbReference type="Pfam" id="PF13672">
    <property type="entry name" value="PP2C_2"/>
    <property type="match status" value="1"/>
</dbReference>
<keyword evidence="3" id="KW-1185">Reference proteome</keyword>
<evidence type="ECO:0000313" key="2">
    <source>
        <dbReference type="EMBL" id="BCJ85127.1"/>
    </source>
</evidence>
<dbReference type="EMBL" id="AP023366">
    <property type="protein sequence ID" value="BCJ85127.1"/>
    <property type="molecule type" value="Genomic_DNA"/>
</dbReference>
<evidence type="ECO:0000259" key="1">
    <source>
        <dbReference type="PROSITE" id="PS51746"/>
    </source>
</evidence>
<dbReference type="InterPro" id="IPR001932">
    <property type="entry name" value="PPM-type_phosphatase-like_dom"/>
</dbReference>
<proteinExistence type="predicted"/>
<protein>
    <submittedName>
        <fullName evidence="2">Protein phosphatase</fullName>
    </submittedName>
</protein>
<evidence type="ECO:0000313" key="3">
    <source>
        <dbReference type="Proteomes" id="UP000593802"/>
    </source>
</evidence>
<dbReference type="CDD" id="cd00143">
    <property type="entry name" value="PP2Cc"/>
    <property type="match status" value="1"/>
</dbReference>
<dbReference type="InterPro" id="IPR036457">
    <property type="entry name" value="PPM-type-like_dom_sf"/>
</dbReference>
<organism evidence="2 3">
    <name type="scientific">Effusibacillus dendaii</name>
    <dbReference type="NCBI Taxonomy" id="2743772"/>
    <lineage>
        <taxon>Bacteria</taxon>
        <taxon>Bacillati</taxon>
        <taxon>Bacillota</taxon>
        <taxon>Bacilli</taxon>
        <taxon>Bacillales</taxon>
        <taxon>Alicyclobacillaceae</taxon>
        <taxon>Effusibacillus</taxon>
    </lineage>
</organism>
<dbReference type="GO" id="GO:0004722">
    <property type="term" value="F:protein serine/threonine phosphatase activity"/>
    <property type="evidence" value="ECO:0007669"/>
    <property type="project" value="InterPro"/>
</dbReference>
<dbReference type="AlphaFoldDB" id="A0A7I8D4Y7"/>
<dbReference type="Gene3D" id="3.60.40.10">
    <property type="entry name" value="PPM-type phosphatase domain"/>
    <property type="match status" value="1"/>
</dbReference>
<dbReference type="SUPFAM" id="SSF81606">
    <property type="entry name" value="PP2C-like"/>
    <property type="match status" value="1"/>
</dbReference>
<dbReference type="NCBIfam" id="NF033484">
    <property type="entry name" value="Stp1_PP2C_phos"/>
    <property type="match status" value="1"/>
</dbReference>
<dbReference type="PANTHER" id="PTHR47992">
    <property type="entry name" value="PROTEIN PHOSPHATASE"/>
    <property type="match status" value="1"/>
</dbReference>
<dbReference type="SMART" id="SM00332">
    <property type="entry name" value="PP2Cc"/>
    <property type="match status" value="1"/>
</dbReference>
<feature type="domain" description="PPM-type phosphatase" evidence="1">
    <location>
        <begin position="6"/>
        <end position="250"/>
    </location>
</feature>
<dbReference type="RefSeq" id="WP_226375297.1">
    <property type="nucleotide sequence ID" value="NZ_AP023366.1"/>
</dbReference>